<dbReference type="AlphaFoldDB" id="A0A5E7WKU1"/>
<dbReference type="InterPro" id="IPR027843">
    <property type="entry name" value="DUF4440"/>
</dbReference>
<dbReference type="RefSeq" id="WP_150658044.1">
    <property type="nucleotide sequence ID" value="NZ_CABVJH010000008.1"/>
</dbReference>
<dbReference type="Gene3D" id="3.10.450.50">
    <property type="match status" value="1"/>
</dbReference>
<sequence length="130" mass="14390">MQQSDELNVALRERLNVLEMLWKEQDASGIVQQLYTNETEITGAGTPELYSGGSALVDLVAALVGDTRSASIRIDRVRALAPGVAYTWVTWDVQPKDGEAFNMKSLFVWKLESQGWRIAADMYADGVIPN</sequence>
<name>A0A5E7WKU1_PSEFL</name>
<dbReference type="InterPro" id="IPR032710">
    <property type="entry name" value="NTF2-like_dom_sf"/>
</dbReference>
<feature type="domain" description="DUF4440" evidence="1">
    <location>
        <begin position="21"/>
        <end position="118"/>
    </location>
</feature>
<organism evidence="2 3">
    <name type="scientific">Pseudomonas fluorescens</name>
    <dbReference type="NCBI Taxonomy" id="294"/>
    <lineage>
        <taxon>Bacteria</taxon>
        <taxon>Pseudomonadati</taxon>
        <taxon>Pseudomonadota</taxon>
        <taxon>Gammaproteobacteria</taxon>
        <taxon>Pseudomonadales</taxon>
        <taxon>Pseudomonadaceae</taxon>
        <taxon>Pseudomonas</taxon>
    </lineage>
</organism>
<accession>A0A5E7WKU1</accession>
<evidence type="ECO:0000313" key="2">
    <source>
        <dbReference type="EMBL" id="VVQ35461.1"/>
    </source>
</evidence>
<proteinExistence type="predicted"/>
<evidence type="ECO:0000313" key="3">
    <source>
        <dbReference type="Proteomes" id="UP000325645"/>
    </source>
</evidence>
<gene>
    <name evidence="2" type="ORF">PS943_04351</name>
</gene>
<dbReference type="Proteomes" id="UP000325645">
    <property type="component" value="Unassembled WGS sequence"/>
</dbReference>
<protein>
    <recommendedName>
        <fullName evidence="1">DUF4440 domain-containing protein</fullName>
    </recommendedName>
</protein>
<dbReference type="Pfam" id="PF14534">
    <property type="entry name" value="DUF4440"/>
    <property type="match status" value="1"/>
</dbReference>
<dbReference type="EMBL" id="CABVJH010000008">
    <property type="protein sequence ID" value="VVQ35461.1"/>
    <property type="molecule type" value="Genomic_DNA"/>
</dbReference>
<evidence type="ECO:0000259" key="1">
    <source>
        <dbReference type="Pfam" id="PF14534"/>
    </source>
</evidence>
<dbReference type="SUPFAM" id="SSF54427">
    <property type="entry name" value="NTF2-like"/>
    <property type="match status" value="1"/>
</dbReference>
<reference evidence="2 3" key="1">
    <citation type="submission" date="2019-09" db="EMBL/GenBank/DDBJ databases">
        <authorList>
            <person name="Chandra G."/>
            <person name="Truman W A."/>
        </authorList>
    </citation>
    <scope>NUCLEOTIDE SEQUENCE [LARGE SCALE GENOMIC DNA]</scope>
    <source>
        <strain evidence="2">PS943</strain>
    </source>
</reference>